<dbReference type="InParanoid" id="C5KQT7"/>
<gene>
    <name evidence="2" type="ORF">Pmar_PMAR020774</name>
</gene>
<dbReference type="Proteomes" id="UP000007800">
    <property type="component" value="Unassembled WGS sequence"/>
</dbReference>
<dbReference type="EMBL" id="GG675521">
    <property type="protein sequence ID" value="EER13183.1"/>
    <property type="molecule type" value="Genomic_DNA"/>
</dbReference>
<protein>
    <recommendedName>
        <fullName evidence="4">Transmembrane protein</fullName>
    </recommendedName>
</protein>
<proteinExistence type="predicted"/>
<keyword evidence="3" id="KW-1185">Reference proteome</keyword>
<name>C5KQT7_PERM5</name>
<evidence type="ECO:0000256" key="1">
    <source>
        <dbReference type="SAM" id="Phobius"/>
    </source>
</evidence>
<dbReference type="OMA" id="YTIRMSA"/>
<accession>C5KQT7</accession>
<feature type="transmembrane region" description="Helical" evidence="1">
    <location>
        <begin position="12"/>
        <end position="33"/>
    </location>
</feature>
<organism evidence="3">
    <name type="scientific">Perkinsus marinus (strain ATCC 50983 / TXsc)</name>
    <dbReference type="NCBI Taxonomy" id="423536"/>
    <lineage>
        <taxon>Eukaryota</taxon>
        <taxon>Sar</taxon>
        <taxon>Alveolata</taxon>
        <taxon>Perkinsozoa</taxon>
        <taxon>Perkinsea</taxon>
        <taxon>Perkinsida</taxon>
        <taxon>Perkinsidae</taxon>
        <taxon>Perkinsus</taxon>
    </lineage>
</organism>
<reference evidence="2 3" key="1">
    <citation type="submission" date="2008-07" db="EMBL/GenBank/DDBJ databases">
        <authorList>
            <person name="El-Sayed N."/>
            <person name="Caler E."/>
            <person name="Inman J."/>
            <person name="Amedeo P."/>
            <person name="Hass B."/>
            <person name="Wortman J."/>
        </authorList>
    </citation>
    <scope>NUCLEOTIDE SEQUENCE [LARGE SCALE GENOMIC DNA]</scope>
    <source>
        <strain evidence="3">ATCC 50983 / TXsc</strain>
    </source>
</reference>
<keyword evidence="1" id="KW-0812">Transmembrane</keyword>
<dbReference type="RefSeq" id="XP_002781388.1">
    <property type="nucleotide sequence ID" value="XM_002781342.1"/>
</dbReference>
<sequence length="474" mass="51390">MTSIYSEIGRCMLACIAASVVTFGVTCATTLSYKQIRCRSSRLCGSSKMSLAEADSALLTYFHTLCNTLMSPSEVQEDYDLARAASAVCQKTLYQAWKQADDEGALRVTHLQAACFGNLVTLAQTIHPPRSGKPLSFPAACGGLVTASFMLKFTSVVATVSENSLPSEELLTDLIQSSMSAHITQGYKSSAADAFALQAAVIEMARFVRAMRRVRMATTQYVASTMGSFKVMIKMLARNTAFQWRGVVSPRQWFKDRSEAESALYFTMRIAMMMLVSTLLYTVWEGRDDAIDAYALWGLLPGLMILQLLPKGGAIRAVYCVAPLFAWTLLGSALGLASAESNRGSISAYATQMVLLAAIASYLHRGSLKKVSGPILAYLSWLVVAVANRNDDEGRDSLAIWHVALYRIAIVCTGVFLAMIFVMLPPPFRLLPALDGPHTELVQTAVNVAVRSVVKANRCYANNGVKAEGQSALA</sequence>
<keyword evidence="1" id="KW-0472">Membrane</keyword>
<dbReference type="GeneID" id="9056958"/>
<feature type="transmembrane region" description="Helical" evidence="1">
    <location>
        <begin position="399"/>
        <end position="424"/>
    </location>
</feature>
<dbReference type="AlphaFoldDB" id="C5KQT7"/>
<feature type="transmembrane region" description="Helical" evidence="1">
    <location>
        <begin position="263"/>
        <end position="284"/>
    </location>
</feature>
<evidence type="ECO:0000313" key="3">
    <source>
        <dbReference type="Proteomes" id="UP000007800"/>
    </source>
</evidence>
<feature type="transmembrane region" description="Helical" evidence="1">
    <location>
        <begin position="290"/>
        <end position="310"/>
    </location>
</feature>
<feature type="transmembrane region" description="Helical" evidence="1">
    <location>
        <begin position="371"/>
        <end position="387"/>
    </location>
</feature>
<evidence type="ECO:0008006" key="4">
    <source>
        <dbReference type="Google" id="ProtNLM"/>
    </source>
</evidence>
<keyword evidence="1" id="KW-1133">Transmembrane helix</keyword>
<evidence type="ECO:0000313" key="2">
    <source>
        <dbReference type="EMBL" id="EER13183.1"/>
    </source>
</evidence>
<feature type="transmembrane region" description="Helical" evidence="1">
    <location>
        <begin position="317"/>
        <end position="339"/>
    </location>
</feature>